<reference evidence="1" key="1">
    <citation type="submission" date="2022-01" db="EMBL/GenBank/DDBJ databases">
        <authorList>
            <person name="Criscuolo A."/>
        </authorList>
    </citation>
    <scope>NUCLEOTIDE SEQUENCE</scope>
    <source>
        <strain evidence="1">CIP111892</strain>
    </source>
</reference>
<comment type="caution">
    <text evidence="1">The sequence shown here is derived from an EMBL/GenBank/DDBJ whole genome shotgun (WGS) entry which is preliminary data.</text>
</comment>
<dbReference type="Proteomes" id="UP000838324">
    <property type="component" value="Unassembled WGS sequence"/>
</dbReference>
<organism evidence="1 2">
    <name type="scientific">Paenibacillus auburnensis</name>
    <dbReference type="NCBI Taxonomy" id="2905649"/>
    <lineage>
        <taxon>Bacteria</taxon>
        <taxon>Bacillati</taxon>
        <taxon>Bacillota</taxon>
        <taxon>Bacilli</taxon>
        <taxon>Bacillales</taxon>
        <taxon>Paenibacillaceae</taxon>
        <taxon>Paenibacillus</taxon>
    </lineage>
</organism>
<sequence>MEGDPGAQLSVQSEQPHRINISLPAAGAFLLYVLETSFWPIH</sequence>
<protein>
    <submittedName>
        <fullName evidence="1">Uncharacterized protein</fullName>
    </submittedName>
</protein>
<proteinExistence type="predicted"/>
<gene>
    <name evidence="1" type="ORF">PAECIP111892_02660</name>
</gene>
<evidence type="ECO:0000313" key="2">
    <source>
        <dbReference type="Proteomes" id="UP000838324"/>
    </source>
</evidence>
<keyword evidence="2" id="KW-1185">Reference proteome</keyword>
<name>A0ABM9C8A9_9BACL</name>
<evidence type="ECO:0000313" key="1">
    <source>
        <dbReference type="EMBL" id="CAH1205295.1"/>
    </source>
</evidence>
<accession>A0ABM9C8A9</accession>
<dbReference type="EMBL" id="CAKMMG010000002">
    <property type="protein sequence ID" value="CAH1205295.1"/>
    <property type="molecule type" value="Genomic_DNA"/>
</dbReference>